<reference evidence="3" key="1">
    <citation type="submission" date="2016-10" db="EMBL/GenBank/DDBJ databases">
        <authorList>
            <person name="Varghese N."/>
            <person name="Submissions S."/>
        </authorList>
    </citation>
    <scope>NUCLEOTIDE SEQUENCE [LARGE SCALE GENOMIC DNA]</scope>
    <source>
        <strain evidence="3">DSM 22965</strain>
    </source>
</reference>
<name>A0A1H1RGR9_9MICO</name>
<accession>A0A1H1RGR9</accession>
<evidence type="ECO:0000313" key="3">
    <source>
        <dbReference type="Proteomes" id="UP000199649"/>
    </source>
</evidence>
<organism evidence="2 3">
    <name type="scientific">Agrococcus carbonis</name>
    <dbReference type="NCBI Taxonomy" id="684552"/>
    <lineage>
        <taxon>Bacteria</taxon>
        <taxon>Bacillati</taxon>
        <taxon>Actinomycetota</taxon>
        <taxon>Actinomycetes</taxon>
        <taxon>Micrococcales</taxon>
        <taxon>Microbacteriaceae</taxon>
        <taxon>Agrococcus</taxon>
    </lineage>
</organism>
<gene>
    <name evidence="2" type="ORF">SAMN04489719_2098</name>
</gene>
<dbReference type="STRING" id="684552.SAMN04489719_2098"/>
<dbReference type="OrthoDB" id="4991083at2"/>
<keyword evidence="1" id="KW-1133">Transmembrane helix</keyword>
<proteinExistence type="predicted"/>
<feature type="transmembrane region" description="Helical" evidence="1">
    <location>
        <begin position="13"/>
        <end position="31"/>
    </location>
</feature>
<feature type="transmembrane region" description="Helical" evidence="1">
    <location>
        <begin position="103"/>
        <end position="126"/>
    </location>
</feature>
<keyword evidence="1" id="KW-0472">Membrane</keyword>
<protein>
    <submittedName>
        <fullName evidence="2">Uncharacterized protein</fullName>
    </submittedName>
</protein>
<sequence>MTPLDSAAGIGELLSWVGLGMGIPLLLMGWWMRHRDGAWLPVSIVVAPGPRGAVARWYTGGEFHERRLRGAEAHLRAGEHEALVSSRDARRVRLHPPAMPRMLLLVGGILCVVGAVGFALSLLPLLS</sequence>
<keyword evidence="1" id="KW-0812">Transmembrane</keyword>
<evidence type="ECO:0000256" key="1">
    <source>
        <dbReference type="SAM" id="Phobius"/>
    </source>
</evidence>
<evidence type="ECO:0000313" key="2">
    <source>
        <dbReference type="EMBL" id="SDS34109.1"/>
    </source>
</evidence>
<dbReference type="Proteomes" id="UP000199649">
    <property type="component" value="Chromosome I"/>
</dbReference>
<dbReference type="AlphaFoldDB" id="A0A1H1RGR9"/>
<keyword evidence="3" id="KW-1185">Reference proteome</keyword>
<dbReference type="EMBL" id="LT629734">
    <property type="protein sequence ID" value="SDS34109.1"/>
    <property type="molecule type" value="Genomic_DNA"/>
</dbReference>
<dbReference type="RefSeq" id="WP_092666955.1">
    <property type="nucleotide sequence ID" value="NZ_LT629734.1"/>
</dbReference>